<comment type="subunit">
    <text evidence="14">NDH-1 is composed of 13 different subunits. Subunits NuoB, CD, E, F, and G constitute the peripheral sector of the complex.</text>
</comment>
<dbReference type="HAMAP" id="MF_01359">
    <property type="entry name" value="NDH1_NuoCD_1"/>
    <property type="match status" value="1"/>
</dbReference>
<dbReference type="GO" id="GO:0022904">
    <property type="term" value="P:respiratory electron transport chain"/>
    <property type="evidence" value="ECO:0007669"/>
    <property type="project" value="UniProtKB-ARBA"/>
</dbReference>
<evidence type="ECO:0000259" key="16">
    <source>
        <dbReference type="Pfam" id="PF00346"/>
    </source>
</evidence>
<dbReference type="KEGG" id="ans:ArsFIN_26410"/>
<evidence type="ECO:0000256" key="10">
    <source>
        <dbReference type="ARBA" id="ARBA00023075"/>
    </source>
</evidence>
<keyword evidence="12 14" id="KW-0511">Multifunctional enzyme</keyword>
<feature type="region of interest" description="NADH dehydrogenase I subunit C" evidence="14">
    <location>
        <begin position="1"/>
        <end position="205"/>
    </location>
</feature>
<dbReference type="GO" id="GO:0050136">
    <property type="term" value="F:NADH dehydrogenase (quinone) (non-electrogenic) activity"/>
    <property type="evidence" value="ECO:0007669"/>
    <property type="project" value="UniProtKB-UniRule"/>
</dbReference>
<dbReference type="NCBIfam" id="TIGR01962">
    <property type="entry name" value="NuoD"/>
    <property type="match status" value="1"/>
</dbReference>
<dbReference type="HAMAP" id="MF_01358">
    <property type="entry name" value="NDH1_NuoD"/>
    <property type="match status" value="1"/>
</dbReference>
<dbReference type="AlphaFoldDB" id="D2U4G0"/>
<dbReference type="InterPro" id="IPR029014">
    <property type="entry name" value="NiFe-Hase_large"/>
</dbReference>
<dbReference type="InterPro" id="IPR014029">
    <property type="entry name" value="NADH_UbQ_OxRdtase_49kDa_CS"/>
</dbReference>
<dbReference type="EMBL" id="CP038613">
    <property type="protein sequence ID" value="QBY44065.1"/>
    <property type="molecule type" value="Genomic_DNA"/>
</dbReference>
<dbReference type="InterPro" id="IPR020396">
    <property type="entry name" value="NADH_UbQ_OxRdtase_CS"/>
</dbReference>
<protein>
    <recommendedName>
        <fullName evidence="14">NADH-quinone oxidoreductase subunit C/D</fullName>
        <ecNumber evidence="14">7.1.1.-</ecNumber>
    </recommendedName>
    <alternativeName>
        <fullName evidence="14">NADH dehydrogenase I subunit C/D</fullName>
    </alternativeName>
    <alternativeName>
        <fullName evidence="14">NDH-1 subunit C/D</fullName>
    </alternativeName>
</protein>
<dbReference type="InterPro" id="IPR010218">
    <property type="entry name" value="NADH_DH_suC"/>
</dbReference>
<reference evidence="18 19" key="2">
    <citation type="submission" date="2019-03" db="EMBL/GenBank/DDBJ databases">
        <title>Long-read sequencing reveals hyperdense prophage content in a complex bacterial symbiont genome.</title>
        <authorList>
            <person name="Frost C.L."/>
            <person name="Siozios S."/>
            <person name="Nadal-Jimenez P."/>
            <person name="Brockhurst M.A."/>
            <person name="King K.C."/>
            <person name="Darby A.C."/>
            <person name="Hurst G.D.D."/>
        </authorList>
    </citation>
    <scope>NUCLEOTIDE SEQUENCE [LARGE SCALE GENOMIC DNA]</scope>
    <source>
        <strain evidence="18 19">FIN</strain>
    </source>
</reference>
<keyword evidence="9 14" id="KW-0520">NAD</keyword>
<dbReference type="InterPro" id="IPR001135">
    <property type="entry name" value="NADH_Q_OxRdtase_suD"/>
</dbReference>
<evidence type="ECO:0000256" key="14">
    <source>
        <dbReference type="HAMAP-Rule" id="MF_01359"/>
    </source>
</evidence>
<gene>
    <name evidence="14 18" type="primary">nuoC</name>
    <name evidence="14" type="synonym">nuoCD</name>
    <name evidence="14" type="synonym">nuoD</name>
    <name evidence="17" type="ORF">ARN_35770</name>
    <name evidence="18" type="ORF">ArsFIN_26410</name>
</gene>
<dbReference type="EMBL" id="FN545267">
    <property type="protein sequence ID" value="CBA76483.1"/>
    <property type="molecule type" value="Genomic_DNA"/>
</dbReference>
<dbReference type="Pfam" id="PF00329">
    <property type="entry name" value="Complex1_30kDa"/>
    <property type="match status" value="1"/>
</dbReference>
<keyword evidence="6" id="KW-0997">Cell inner membrane</keyword>
<evidence type="ECO:0000256" key="6">
    <source>
        <dbReference type="ARBA" id="ARBA00022519"/>
    </source>
</evidence>
<dbReference type="InterPro" id="IPR037232">
    <property type="entry name" value="NADH_quin_OxRdtase_su_C/D-like"/>
</dbReference>
<dbReference type="NCBIfam" id="NF008728">
    <property type="entry name" value="PRK11742.1"/>
    <property type="match status" value="1"/>
</dbReference>
<dbReference type="Pfam" id="PF00346">
    <property type="entry name" value="Complex1_49kDa"/>
    <property type="match status" value="1"/>
</dbReference>
<keyword evidence="4 14" id="KW-0813">Transport</keyword>
<evidence type="ECO:0000256" key="5">
    <source>
        <dbReference type="ARBA" id="ARBA00022475"/>
    </source>
</evidence>
<evidence type="ECO:0000256" key="13">
    <source>
        <dbReference type="ARBA" id="ARBA00047712"/>
    </source>
</evidence>
<evidence type="ECO:0000313" key="17">
    <source>
        <dbReference type="EMBL" id="CBA76483.1"/>
    </source>
</evidence>
<dbReference type="Gene3D" id="1.10.645.10">
    <property type="entry name" value="Cytochrome-c3 Hydrogenase, chain B"/>
    <property type="match status" value="1"/>
</dbReference>
<comment type="similarity">
    <text evidence="3 14">In the C-terminal section; belongs to the complex I 49 kDa subunit family.</text>
</comment>
<dbReference type="PROSITE" id="PS00542">
    <property type="entry name" value="COMPLEX1_30K"/>
    <property type="match status" value="1"/>
</dbReference>
<dbReference type="GO" id="GO:0030964">
    <property type="term" value="C:NADH dehydrogenase complex"/>
    <property type="evidence" value="ECO:0007669"/>
    <property type="project" value="InterPro"/>
</dbReference>
<dbReference type="HAMAP" id="MF_01357">
    <property type="entry name" value="NDH1_NuoC"/>
    <property type="match status" value="1"/>
</dbReference>
<sequence>MCCGRNKPDQVLWCIMITDQITQESVRPVWQTYDHCDDPIILALRNQFSPDAFTIQSTRTGMLVIWIKREQLLAVIEFLKKQPKPYVMLFDLHGVDERQRVYRHGLPDADFSVFYHLISIERNRDIMLKVALSEKDLNVPSLVSLFPNANWYEREVWDMFGITFTGHPNLRRLLMPVTWQGHPLCKDYPARATEFDPFVLTKQKLDLEMESLTFKPEEWGMARGNEHEDFMFLNLGPNHPSSHGAFRIVLQLDGEEIIDCVPDIGYHHRGAEKMGERQSWHSYIPYTDRIEYLGGCVNEMPYVLAVEKLAGIDVPERVMTIRVMLSELFRINSHLLYISTFIQDVGAMTPVFFAFTDRQKIYDIIEAITGFRMHPAWFRIGGVAHDLPQGWQKLLQEFLDWMPKRLDSYVKAALQNSILKGRSVGVAAYTTKEALDWGVTGAGLRATGLDFDIRKWRPYSGYENFEFEVPIGNNGDCYDRVMLKVEELRQSLHILKQCLNNMPAGPFKADHPLTTPPPKERTLQHIETMINHFLQVSWGPVMPANEAFQMIEATKGINSYYLTSDGNTMSYRTRVRTPSFAHLQQIPAVIRGSLVSDLIVYLGSIDFVMSDVDR</sequence>
<dbReference type="PANTHER" id="PTHR11993:SF45">
    <property type="entry name" value="NADH-QUINONE OXIDOREDUCTASE SUBUNIT C_D"/>
    <property type="match status" value="1"/>
</dbReference>
<comment type="function">
    <text evidence="1 14">NDH-1 shuttles electrons from NADH, via FMN and iron-sulfur (Fe-S) centers, to quinones in the respiratory chain. The immediate electron acceptor for the enzyme in this species is believed to be ubiquinone. Couples the redox reaction to proton translocation (for every two electrons transferred, four hydrogen ions are translocated across the cytoplasmic membrane), and thus conserves the redox energy in a proton gradient.</text>
</comment>
<dbReference type="SUPFAM" id="SSF56762">
    <property type="entry name" value="HydB/Nqo4-like"/>
    <property type="match status" value="1"/>
</dbReference>
<dbReference type="PANTHER" id="PTHR11993">
    <property type="entry name" value="NADH-UBIQUINONE OXIDOREDUCTASE 49 KDA SUBUNIT"/>
    <property type="match status" value="1"/>
</dbReference>
<evidence type="ECO:0000256" key="7">
    <source>
        <dbReference type="ARBA" id="ARBA00022719"/>
    </source>
</evidence>
<evidence type="ECO:0000256" key="4">
    <source>
        <dbReference type="ARBA" id="ARBA00022448"/>
    </source>
</evidence>
<keyword evidence="11 14" id="KW-0472">Membrane</keyword>
<evidence type="ECO:0000259" key="15">
    <source>
        <dbReference type="Pfam" id="PF00329"/>
    </source>
</evidence>
<dbReference type="InterPro" id="IPR001268">
    <property type="entry name" value="NADH_UbQ_OxRdtase_30kDa_su"/>
</dbReference>
<evidence type="ECO:0000256" key="8">
    <source>
        <dbReference type="ARBA" id="ARBA00022967"/>
    </source>
</evidence>
<dbReference type="GO" id="GO:0008137">
    <property type="term" value="F:NADH dehydrogenase (ubiquinone) activity"/>
    <property type="evidence" value="ECO:0007669"/>
    <property type="project" value="InterPro"/>
</dbReference>
<evidence type="ECO:0000313" key="19">
    <source>
        <dbReference type="Proteomes" id="UP000295134"/>
    </source>
</evidence>
<evidence type="ECO:0000256" key="3">
    <source>
        <dbReference type="ARBA" id="ARBA00010019"/>
    </source>
</evidence>
<dbReference type="GO" id="GO:0048038">
    <property type="term" value="F:quinone binding"/>
    <property type="evidence" value="ECO:0007669"/>
    <property type="project" value="UniProtKB-KW"/>
</dbReference>
<keyword evidence="5 14" id="KW-1003">Cell membrane</keyword>
<evidence type="ECO:0000256" key="1">
    <source>
        <dbReference type="ARBA" id="ARBA00002378"/>
    </source>
</evidence>
<evidence type="ECO:0000256" key="12">
    <source>
        <dbReference type="ARBA" id="ARBA00023268"/>
    </source>
</evidence>
<evidence type="ECO:0000256" key="11">
    <source>
        <dbReference type="ARBA" id="ARBA00023136"/>
    </source>
</evidence>
<dbReference type="FunFam" id="1.10.645.10:FF:000001">
    <property type="entry name" value="NADH-quinone oxidoreductase subunit C/D"/>
    <property type="match status" value="1"/>
</dbReference>
<dbReference type="EC" id="7.1.1.-" evidence="14"/>
<comment type="catalytic activity">
    <reaction evidence="13 14">
        <text>a quinone + NADH + 5 H(+)(in) = a quinol + NAD(+) + 4 H(+)(out)</text>
        <dbReference type="Rhea" id="RHEA:57888"/>
        <dbReference type="ChEBI" id="CHEBI:15378"/>
        <dbReference type="ChEBI" id="CHEBI:24646"/>
        <dbReference type="ChEBI" id="CHEBI:57540"/>
        <dbReference type="ChEBI" id="CHEBI:57945"/>
        <dbReference type="ChEBI" id="CHEBI:132124"/>
    </reaction>
</comment>
<evidence type="ECO:0000313" key="18">
    <source>
        <dbReference type="EMBL" id="QBY44065.1"/>
    </source>
</evidence>
<comment type="subcellular location">
    <subcellularLocation>
        <location evidence="2">Cell inner membrane</location>
        <topology evidence="2">Peripheral membrane protein</topology>
    </subcellularLocation>
    <subcellularLocation>
        <location evidence="14">Cell membrane</location>
        <topology evidence="14">Peripheral membrane protein</topology>
        <orientation evidence="14">Cytoplasmic side</orientation>
    </subcellularLocation>
</comment>
<dbReference type="SUPFAM" id="SSF143243">
    <property type="entry name" value="Nqo5-like"/>
    <property type="match status" value="1"/>
</dbReference>
<keyword evidence="10 14" id="KW-0830">Ubiquinone</keyword>
<dbReference type="PROSITE" id="PS00535">
    <property type="entry name" value="COMPLEX1_49K"/>
    <property type="match status" value="1"/>
</dbReference>
<name>D2U4G0_9GAMM</name>
<reference evidence="17" key="1">
    <citation type="journal article" date="2010" name="Insect Mol. Biol.">
        <title>The draft genome sequence of Arsenophonus nasoniae, son-killer bacterium of Nasonia vitripennis, reveals genes associated with virulence and symbiosis.</title>
        <authorList>
            <person name="Wilkes T."/>
            <person name="Darby A.C."/>
            <person name="Choi J."/>
            <person name="Colborne J.K."/>
            <person name="Werren J.H."/>
            <person name="Hurst G.D.D."/>
        </authorList>
    </citation>
    <scope>NUCLEOTIDE SEQUENCE</scope>
</reference>
<feature type="region of interest" description="NADH dehydrogenase I subunit D" evidence="14">
    <location>
        <begin position="229"/>
        <end position="614"/>
    </location>
</feature>
<dbReference type="NCBIfam" id="TIGR01961">
    <property type="entry name" value="NuoC_fam"/>
    <property type="match status" value="1"/>
</dbReference>
<keyword evidence="8 14" id="KW-1278">Translocase</keyword>
<dbReference type="InterPro" id="IPR022885">
    <property type="entry name" value="NDH1_su_D/H"/>
</dbReference>
<proteinExistence type="inferred from homology"/>
<feature type="domain" description="NADH:ubiquinone oxidoreductase 30kDa subunit" evidence="15">
    <location>
        <begin position="65"/>
        <end position="193"/>
    </location>
</feature>
<dbReference type="FunFam" id="3.30.460.80:FF:000001">
    <property type="entry name" value="NADH-quinone oxidoreductase subunit C/D"/>
    <property type="match status" value="1"/>
</dbReference>
<dbReference type="Gene3D" id="3.30.460.80">
    <property type="entry name" value="NADH:ubiquinone oxidoreductase, 30kDa subunit"/>
    <property type="match status" value="1"/>
</dbReference>
<comment type="similarity">
    <text evidence="14">In the N-terminal section; belongs to the complex I 30 kDa subunit family.</text>
</comment>
<keyword evidence="18" id="KW-0560">Oxidoreductase</keyword>
<dbReference type="GO" id="GO:0005886">
    <property type="term" value="C:plasma membrane"/>
    <property type="evidence" value="ECO:0007669"/>
    <property type="project" value="UniProtKB-SubCell"/>
</dbReference>
<dbReference type="Proteomes" id="UP000295134">
    <property type="component" value="Chromosome"/>
</dbReference>
<dbReference type="InterPro" id="IPR023062">
    <property type="entry name" value="NADH_DH_suCD"/>
</dbReference>
<dbReference type="NCBIfam" id="NF004739">
    <property type="entry name" value="PRK06075.1"/>
    <property type="match status" value="1"/>
</dbReference>
<feature type="domain" description="NADH-quinone oxidoreductase subunit D" evidence="16">
    <location>
        <begin position="344"/>
        <end position="614"/>
    </location>
</feature>
<evidence type="ECO:0000256" key="9">
    <source>
        <dbReference type="ARBA" id="ARBA00023027"/>
    </source>
</evidence>
<evidence type="ECO:0000256" key="2">
    <source>
        <dbReference type="ARBA" id="ARBA00004417"/>
    </source>
</evidence>
<organism evidence="17">
    <name type="scientific">Arsenophonus nasoniae</name>
    <name type="common">son-killer infecting Nasonia vitripennis</name>
    <dbReference type="NCBI Taxonomy" id="638"/>
    <lineage>
        <taxon>Bacteria</taxon>
        <taxon>Pseudomonadati</taxon>
        <taxon>Pseudomonadota</taxon>
        <taxon>Gammaproteobacteria</taxon>
        <taxon>Enterobacterales</taxon>
        <taxon>Morganellaceae</taxon>
        <taxon>Arsenophonus</taxon>
    </lineage>
</organism>
<keyword evidence="7 14" id="KW-0874">Quinone</keyword>
<dbReference type="GO" id="GO:0051287">
    <property type="term" value="F:NAD binding"/>
    <property type="evidence" value="ECO:0007669"/>
    <property type="project" value="InterPro"/>
</dbReference>
<accession>D2U4G0</accession>